<keyword evidence="2" id="KW-1185">Reference proteome</keyword>
<gene>
    <name evidence="1" type="ORF">Micbo1qcDRAFT_45897</name>
</gene>
<dbReference type="EMBL" id="KQ964247">
    <property type="protein sequence ID" value="KXJ94709.1"/>
    <property type="molecule type" value="Genomic_DNA"/>
</dbReference>
<evidence type="ECO:0000313" key="2">
    <source>
        <dbReference type="Proteomes" id="UP000070501"/>
    </source>
</evidence>
<reference evidence="2" key="1">
    <citation type="submission" date="2016-02" db="EMBL/GenBank/DDBJ databases">
        <title>Draft genome sequence of Microdochium bolleyi, a fungal endophyte of beachgrass.</title>
        <authorList>
            <consortium name="DOE Joint Genome Institute"/>
            <person name="David A.S."/>
            <person name="May G."/>
            <person name="Haridas S."/>
            <person name="Lim J."/>
            <person name="Wang M."/>
            <person name="Labutti K."/>
            <person name="Lipzen A."/>
            <person name="Barry K."/>
            <person name="Grigoriev I.V."/>
        </authorList>
    </citation>
    <scope>NUCLEOTIDE SEQUENCE [LARGE SCALE GENOMIC DNA]</scope>
    <source>
        <strain evidence="2">J235TASD1</strain>
    </source>
</reference>
<dbReference type="InParanoid" id="A0A136JC11"/>
<dbReference type="Proteomes" id="UP000070501">
    <property type="component" value="Unassembled WGS sequence"/>
</dbReference>
<sequence length="91" mass="10307">MVEIFLVCLVFFQSSLFVLSCALVVVCLCRGNKNKQKKIFARCARTSRDPHAMKLGGNGKREKHGTFLNRVILEIVPRNVTRRAIVTDRGM</sequence>
<name>A0A136JC11_9PEZI</name>
<evidence type="ECO:0000313" key="1">
    <source>
        <dbReference type="EMBL" id="KXJ94709.1"/>
    </source>
</evidence>
<organism evidence="1 2">
    <name type="scientific">Microdochium bolleyi</name>
    <dbReference type="NCBI Taxonomy" id="196109"/>
    <lineage>
        <taxon>Eukaryota</taxon>
        <taxon>Fungi</taxon>
        <taxon>Dikarya</taxon>
        <taxon>Ascomycota</taxon>
        <taxon>Pezizomycotina</taxon>
        <taxon>Sordariomycetes</taxon>
        <taxon>Xylariomycetidae</taxon>
        <taxon>Xylariales</taxon>
        <taxon>Microdochiaceae</taxon>
        <taxon>Microdochium</taxon>
    </lineage>
</organism>
<dbReference type="AlphaFoldDB" id="A0A136JC11"/>
<protein>
    <submittedName>
        <fullName evidence="1">Uncharacterized protein</fullName>
    </submittedName>
</protein>
<accession>A0A136JC11</accession>
<proteinExistence type="predicted"/>